<dbReference type="InterPro" id="IPR036770">
    <property type="entry name" value="Ankyrin_rpt-contain_sf"/>
</dbReference>
<sequence>RLGQTPLFLAAERGLMENVSFLLQHGADPDSLDQVQDSPLI</sequence>
<organism evidence="2">
    <name type="scientific">Tetraodon nigroviridis</name>
    <name type="common">Spotted green pufferfish</name>
    <name type="synonym">Chelonodon nigroviridis</name>
    <dbReference type="NCBI Taxonomy" id="99883"/>
    <lineage>
        <taxon>Eukaryota</taxon>
        <taxon>Metazoa</taxon>
        <taxon>Chordata</taxon>
        <taxon>Craniata</taxon>
        <taxon>Vertebrata</taxon>
        <taxon>Euteleostomi</taxon>
        <taxon>Actinopterygii</taxon>
        <taxon>Neopterygii</taxon>
        <taxon>Teleostei</taxon>
        <taxon>Neoteleostei</taxon>
        <taxon>Acanthomorphata</taxon>
        <taxon>Eupercaria</taxon>
        <taxon>Tetraodontiformes</taxon>
        <taxon>Tetradontoidea</taxon>
        <taxon>Tetraodontidae</taxon>
        <taxon>Tetraodon</taxon>
    </lineage>
</organism>
<dbReference type="Gene3D" id="1.25.40.20">
    <property type="entry name" value="Ankyrin repeat-containing domain"/>
    <property type="match status" value="1"/>
</dbReference>
<feature type="repeat" description="ANK" evidence="1">
    <location>
        <begin position="2"/>
        <end position="34"/>
    </location>
</feature>
<evidence type="ECO:0000256" key="1">
    <source>
        <dbReference type="PROSITE-ProRule" id="PRU00023"/>
    </source>
</evidence>
<dbReference type="HOGENOM" id="CLU_023739_1_0_1"/>
<reference evidence="2" key="2">
    <citation type="submission" date="2004-02" db="EMBL/GenBank/DDBJ databases">
        <authorList>
            <consortium name="Genoscope"/>
            <consortium name="Whitehead Institute Centre for Genome Research"/>
        </authorList>
    </citation>
    <scope>NUCLEOTIDE SEQUENCE</scope>
</reference>
<comment type="caution">
    <text evidence="2">The sequence shown here is derived from an EMBL/GenBank/DDBJ whole genome shotgun (WGS) entry which is preliminary data.</text>
</comment>
<evidence type="ECO:0000313" key="2">
    <source>
        <dbReference type="EMBL" id="CAG10755.1"/>
    </source>
</evidence>
<dbReference type="AlphaFoldDB" id="Q4RLH7"/>
<dbReference type="PROSITE" id="PS50297">
    <property type="entry name" value="ANK_REP_REGION"/>
    <property type="match status" value="1"/>
</dbReference>
<reference evidence="2" key="1">
    <citation type="journal article" date="2004" name="Nature">
        <title>Genome duplication in the teleost fish Tetraodon nigroviridis reveals the early vertebrate proto-karyotype.</title>
        <authorList>
            <person name="Jaillon O."/>
            <person name="Aury J.-M."/>
            <person name="Brunet F."/>
            <person name="Petit J.-L."/>
            <person name="Stange-Thomann N."/>
            <person name="Mauceli E."/>
            <person name="Bouneau L."/>
            <person name="Fischer C."/>
            <person name="Ozouf-Costaz C."/>
            <person name="Bernot A."/>
            <person name="Nicaud S."/>
            <person name="Jaffe D."/>
            <person name="Fisher S."/>
            <person name="Lutfalla G."/>
            <person name="Dossat C."/>
            <person name="Segurens B."/>
            <person name="Dasilva C."/>
            <person name="Salanoubat M."/>
            <person name="Levy M."/>
            <person name="Boudet N."/>
            <person name="Castellano S."/>
            <person name="Anthouard V."/>
            <person name="Jubin C."/>
            <person name="Castelli V."/>
            <person name="Katinka M."/>
            <person name="Vacherie B."/>
            <person name="Biemont C."/>
            <person name="Skalli Z."/>
            <person name="Cattolico L."/>
            <person name="Poulain J."/>
            <person name="De Berardinis V."/>
            <person name="Cruaud C."/>
            <person name="Duprat S."/>
            <person name="Brottier P."/>
            <person name="Coutanceau J.-P."/>
            <person name="Gouzy J."/>
            <person name="Parra G."/>
            <person name="Lardier G."/>
            <person name="Chapple C."/>
            <person name="McKernan K.J."/>
            <person name="McEwan P."/>
            <person name="Bosak S."/>
            <person name="Kellis M."/>
            <person name="Volff J.-N."/>
            <person name="Guigo R."/>
            <person name="Zody M.C."/>
            <person name="Mesirov J."/>
            <person name="Lindblad-Toh K."/>
            <person name="Birren B."/>
            <person name="Nusbaum C."/>
            <person name="Kahn D."/>
            <person name="Robinson-Rechavi M."/>
            <person name="Laudet V."/>
            <person name="Schachter V."/>
            <person name="Quetier F."/>
            <person name="Saurin W."/>
            <person name="Scarpelli C."/>
            <person name="Wincker P."/>
            <person name="Lander E.S."/>
            <person name="Weissenbach J."/>
            <person name="Roest Crollius H."/>
        </authorList>
    </citation>
    <scope>NUCLEOTIDE SEQUENCE [LARGE SCALE GENOMIC DNA]</scope>
</reference>
<gene>
    <name evidence="2" type="ORF">GSTENG00032483001</name>
</gene>
<feature type="non-terminal residue" evidence="2">
    <location>
        <position position="1"/>
    </location>
</feature>
<proteinExistence type="predicted"/>
<keyword evidence="1" id="KW-0040">ANK repeat</keyword>
<dbReference type="EMBL" id="CAAE01015020">
    <property type="protein sequence ID" value="CAG10755.1"/>
    <property type="molecule type" value="Genomic_DNA"/>
</dbReference>
<name>Q4RLH7_TETNG</name>
<dbReference type="SUPFAM" id="SSF48403">
    <property type="entry name" value="Ankyrin repeat"/>
    <property type="match status" value="1"/>
</dbReference>
<feature type="non-terminal residue" evidence="2">
    <location>
        <position position="41"/>
    </location>
</feature>
<accession>Q4RLH7</accession>
<dbReference type="KEGG" id="tng:GSTEN00032483G001"/>
<dbReference type="OrthoDB" id="8957082at2759"/>
<dbReference type="PROSITE" id="PS50088">
    <property type="entry name" value="ANK_REPEAT"/>
    <property type="match status" value="1"/>
</dbReference>
<dbReference type="InterPro" id="IPR002110">
    <property type="entry name" value="Ankyrin_rpt"/>
</dbReference>
<dbReference type="SMART" id="SM00248">
    <property type="entry name" value="ANK"/>
    <property type="match status" value="1"/>
</dbReference>
<protein>
    <submittedName>
        <fullName evidence="2">(spotted green pufferfish) hypothetical protein</fullName>
    </submittedName>
</protein>
<dbReference type="Pfam" id="PF00023">
    <property type="entry name" value="Ank"/>
    <property type="match status" value="1"/>
</dbReference>